<name>A0AAV0AYY6_PHAPC</name>
<organism evidence="1 2">
    <name type="scientific">Phakopsora pachyrhizi</name>
    <name type="common">Asian soybean rust disease fungus</name>
    <dbReference type="NCBI Taxonomy" id="170000"/>
    <lineage>
        <taxon>Eukaryota</taxon>
        <taxon>Fungi</taxon>
        <taxon>Dikarya</taxon>
        <taxon>Basidiomycota</taxon>
        <taxon>Pucciniomycotina</taxon>
        <taxon>Pucciniomycetes</taxon>
        <taxon>Pucciniales</taxon>
        <taxon>Phakopsoraceae</taxon>
        <taxon>Phakopsora</taxon>
    </lineage>
</organism>
<evidence type="ECO:0000313" key="2">
    <source>
        <dbReference type="Proteomes" id="UP001153365"/>
    </source>
</evidence>
<sequence length="105" mass="11675">MKFYFSPIAGRWDEKLEDVGSELEILPQTVSDSVMTRRHWAATAATDQSPLTSAYPLFSIAIFSAHGSRLGYKGRGEWTGGADGLLSEVHESNKKFVLRELKITN</sequence>
<evidence type="ECO:0000313" key="1">
    <source>
        <dbReference type="EMBL" id="CAH7675733.1"/>
    </source>
</evidence>
<comment type="caution">
    <text evidence="1">The sequence shown here is derived from an EMBL/GenBank/DDBJ whole genome shotgun (WGS) entry which is preliminary data.</text>
</comment>
<protein>
    <submittedName>
        <fullName evidence="1">Uncharacterized protein</fullName>
    </submittedName>
</protein>
<dbReference type="AlphaFoldDB" id="A0AAV0AYY6"/>
<accession>A0AAV0AYY6</accession>
<dbReference type="EMBL" id="CALTRL010002424">
    <property type="protein sequence ID" value="CAH7675733.1"/>
    <property type="molecule type" value="Genomic_DNA"/>
</dbReference>
<dbReference type="Proteomes" id="UP001153365">
    <property type="component" value="Unassembled WGS sequence"/>
</dbReference>
<keyword evidence="2" id="KW-1185">Reference proteome</keyword>
<proteinExistence type="predicted"/>
<reference evidence="1" key="1">
    <citation type="submission" date="2022-06" db="EMBL/GenBank/DDBJ databases">
        <authorList>
            <consortium name="SYNGENTA / RWTH Aachen University"/>
        </authorList>
    </citation>
    <scope>NUCLEOTIDE SEQUENCE</scope>
</reference>
<gene>
    <name evidence="1" type="ORF">PPACK8108_LOCUS10770</name>
</gene>